<evidence type="ECO:0000256" key="12">
    <source>
        <dbReference type="HAMAP-Rule" id="MF_00278"/>
    </source>
</evidence>
<feature type="active site" evidence="12 13">
    <location>
        <position position="181"/>
    </location>
</feature>
<evidence type="ECO:0000259" key="14">
    <source>
        <dbReference type="Pfam" id="PF00117"/>
    </source>
</evidence>
<comment type="pathway">
    <text evidence="2 12">Amino-acid biosynthesis; L-histidine biosynthesis; L-histidine from 5-phospho-alpha-D-ribose 1-diphosphate: step 5/9.</text>
</comment>
<evidence type="ECO:0000256" key="8">
    <source>
        <dbReference type="ARBA" id="ARBA00023102"/>
    </source>
</evidence>
<keyword evidence="9 12" id="KW-0456">Lyase</keyword>
<reference evidence="15" key="1">
    <citation type="submission" date="2020-10" db="EMBL/GenBank/DDBJ databases">
        <authorList>
            <person name="Gilroy R."/>
        </authorList>
    </citation>
    <scope>NUCLEOTIDE SEQUENCE</scope>
    <source>
        <strain evidence="15">ChiBcec7-5410</strain>
    </source>
</reference>
<keyword evidence="8 12" id="KW-0368">Histidine biosynthesis</keyword>
<dbReference type="PROSITE" id="PS51273">
    <property type="entry name" value="GATASE_TYPE_1"/>
    <property type="match status" value="1"/>
</dbReference>
<dbReference type="PANTHER" id="PTHR42701">
    <property type="entry name" value="IMIDAZOLE GLYCEROL PHOSPHATE SYNTHASE SUBUNIT HISH"/>
    <property type="match status" value="1"/>
</dbReference>
<evidence type="ECO:0000256" key="1">
    <source>
        <dbReference type="ARBA" id="ARBA00004496"/>
    </source>
</evidence>
<comment type="function">
    <text evidence="12">IGPS catalyzes the conversion of PRFAR and glutamine to IGP, AICAR and glutamate. The HisH subunit catalyzes the hydrolysis of glutamine to glutamate and ammonia as part of the synthesis of IGP and AICAR. The resulting ammonia molecule is channeled to the active site of HisF.</text>
</comment>
<evidence type="ECO:0000256" key="13">
    <source>
        <dbReference type="PIRSR" id="PIRSR000495-1"/>
    </source>
</evidence>
<sequence>MIAIIDYGAGNLFSVQNALRFLGLENQITRDASEIRKADGLILPGVGAFPDAMRMLREAGLTEVIREEAVKKPFLGICLGMQMLFDESDEFTTTSGLGLIPGRVEKIVCPYKIPHMGWNHLELNGQSPLLAGVPEGSSVYFVHSYMACTEPENVTAYCDYGVKIPALTEKGTVFGAQFHPEKSGETGLTILKNFGGLTR</sequence>
<evidence type="ECO:0000256" key="7">
    <source>
        <dbReference type="ARBA" id="ARBA00022962"/>
    </source>
</evidence>
<feature type="active site" description="Nucleophile" evidence="12 13">
    <location>
        <position position="78"/>
    </location>
</feature>
<feature type="active site" evidence="12 13">
    <location>
        <position position="179"/>
    </location>
</feature>
<dbReference type="Proteomes" id="UP000824160">
    <property type="component" value="Unassembled WGS sequence"/>
</dbReference>
<dbReference type="PIRSF" id="PIRSF000495">
    <property type="entry name" value="Amidotransf_hisH"/>
    <property type="match status" value="1"/>
</dbReference>
<evidence type="ECO:0000256" key="2">
    <source>
        <dbReference type="ARBA" id="ARBA00005091"/>
    </source>
</evidence>
<dbReference type="Pfam" id="PF00117">
    <property type="entry name" value="GATase"/>
    <property type="match status" value="1"/>
</dbReference>
<evidence type="ECO:0000256" key="10">
    <source>
        <dbReference type="ARBA" id="ARBA00047838"/>
    </source>
</evidence>
<dbReference type="HAMAP" id="MF_00278">
    <property type="entry name" value="HisH"/>
    <property type="match status" value="1"/>
</dbReference>
<comment type="subcellular location">
    <subcellularLocation>
        <location evidence="1 12">Cytoplasm</location>
    </subcellularLocation>
</comment>
<gene>
    <name evidence="12 15" type="primary">hisH</name>
    <name evidence="15" type="ORF">IAC43_05555</name>
</gene>
<dbReference type="InterPro" id="IPR010139">
    <property type="entry name" value="Imidazole-glycPsynth_HisH"/>
</dbReference>
<evidence type="ECO:0000256" key="3">
    <source>
        <dbReference type="ARBA" id="ARBA00011152"/>
    </source>
</evidence>
<comment type="caution">
    <text evidence="15">The sequence shown here is derived from an EMBL/GenBank/DDBJ whole genome shotgun (WGS) entry which is preliminary data.</text>
</comment>
<proteinExistence type="inferred from homology"/>
<dbReference type="GO" id="GO:0005737">
    <property type="term" value="C:cytoplasm"/>
    <property type="evidence" value="ECO:0007669"/>
    <property type="project" value="UniProtKB-SubCell"/>
</dbReference>
<dbReference type="GO" id="GO:0000107">
    <property type="term" value="F:imidazoleglycerol-phosphate synthase activity"/>
    <property type="evidence" value="ECO:0007669"/>
    <property type="project" value="UniProtKB-UniRule"/>
</dbReference>
<dbReference type="GO" id="GO:0016829">
    <property type="term" value="F:lyase activity"/>
    <property type="evidence" value="ECO:0007669"/>
    <property type="project" value="UniProtKB-KW"/>
</dbReference>
<keyword evidence="5 12" id="KW-0028">Amino-acid biosynthesis</keyword>
<comment type="catalytic activity">
    <reaction evidence="10 12">
        <text>5-[(5-phospho-1-deoxy-D-ribulos-1-ylimino)methylamino]-1-(5-phospho-beta-D-ribosyl)imidazole-4-carboxamide + L-glutamine = D-erythro-1-(imidazol-4-yl)glycerol 3-phosphate + 5-amino-1-(5-phospho-beta-D-ribosyl)imidazole-4-carboxamide + L-glutamate + H(+)</text>
        <dbReference type="Rhea" id="RHEA:24793"/>
        <dbReference type="ChEBI" id="CHEBI:15378"/>
        <dbReference type="ChEBI" id="CHEBI:29985"/>
        <dbReference type="ChEBI" id="CHEBI:58278"/>
        <dbReference type="ChEBI" id="CHEBI:58359"/>
        <dbReference type="ChEBI" id="CHEBI:58475"/>
        <dbReference type="ChEBI" id="CHEBI:58525"/>
        <dbReference type="EC" id="4.3.2.10"/>
    </reaction>
</comment>
<feature type="domain" description="Glutamine amidotransferase" evidence="14">
    <location>
        <begin position="4"/>
        <end position="194"/>
    </location>
</feature>
<comment type="subunit">
    <text evidence="3 12">Heterodimer of HisH and HisF.</text>
</comment>
<keyword evidence="4 12" id="KW-0963">Cytoplasm</keyword>
<keyword evidence="7 12" id="KW-0315">Glutamine amidotransferase</keyword>
<evidence type="ECO:0000256" key="6">
    <source>
        <dbReference type="ARBA" id="ARBA00022801"/>
    </source>
</evidence>
<accession>A0A9D1KRZ7</accession>
<comment type="catalytic activity">
    <reaction evidence="11 12">
        <text>L-glutamine + H2O = L-glutamate + NH4(+)</text>
        <dbReference type="Rhea" id="RHEA:15889"/>
        <dbReference type="ChEBI" id="CHEBI:15377"/>
        <dbReference type="ChEBI" id="CHEBI:28938"/>
        <dbReference type="ChEBI" id="CHEBI:29985"/>
        <dbReference type="ChEBI" id="CHEBI:58359"/>
        <dbReference type="EC" id="3.5.1.2"/>
    </reaction>
</comment>
<dbReference type="Gene3D" id="3.40.50.880">
    <property type="match status" value="1"/>
</dbReference>
<dbReference type="EC" id="4.3.2.10" evidence="12"/>
<dbReference type="InterPro" id="IPR017926">
    <property type="entry name" value="GATASE"/>
</dbReference>
<name>A0A9D1KRZ7_9FIRM</name>
<dbReference type="CDD" id="cd01748">
    <property type="entry name" value="GATase1_IGP_Synthase"/>
    <property type="match status" value="1"/>
</dbReference>
<dbReference type="SUPFAM" id="SSF52317">
    <property type="entry name" value="Class I glutamine amidotransferase-like"/>
    <property type="match status" value="1"/>
</dbReference>
<dbReference type="InterPro" id="IPR029062">
    <property type="entry name" value="Class_I_gatase-like"/>
</dbReference>
<evidence type="ECO:0000313" key="16">
    <source>
        <dbReference type="Proteomes" id="UP000824160"/>
    </source>
</evidence>
<keyword evidence="6 12" id="KW-0378">Hydrolase</keyword>
<dbReference type="PANTHER" id="PTHR42701:SF1">
    <property type="entry name" value="IMIDAZOLE GLYCEROL PHOSPHATE SYNTHASE SUBUNIT HISH"/>
    <property type="match status" value="1"/>
</dbReference>
<dbReference type="GO" id="GO:0000105">
    <property type="term" value="P:L-histidine biosynthetic process"/>
    <property type="evidence" value="ECO:0007669"/>
    <property type="project" value="UniProtKB-UniRule"/>
</dbReference>
<dbReference type="EC" id="3.5.1.2" evidence="12"/>
<dbReference type="AlphaFoldDB" id="A0A9D1KRZ7"/>
<evidence type="ECO:0000256" key="11">
    <source>
        <dbReference type="ARBA" id="ARBA00049534"/>
    </source>
</evidence>
<evidence type="ECO:0000256" key="5">
    <source>
        <dbReference type="ARBA" id="ARBA00022605"/>
    </source>
</evidence>
<dbReference type="EMBL" id="DVLW01000152">
    <property type="protein sequence ID" value="HIT94630.1"/>
    <property type="molecule type" value="Genomic_DNA"/>
</dbReference>
<dbReference type="FunFam" id="3.40.50.880:FF:000009">
    <property type="entry name" value="Imidazole glycerol phosphate synthase subunit HisH"/>
    <property type="match status" value="1"/>
</dbReference>
<evidence type="ECO:0000256" key="4">
    <source>
        <dbReference type="ARBA" id="ARBA00022490"/>
    </source>
</evidence>
<reference evidence="15" key="2">
    <citation type="journal article" date="2021" name="PeerJ">
        <title>Extensive microbial diversity within the chicken gut microbiome revealed by metagenomics and culture.</title>
        <authorList>
            <person name="Gilroy R."/>
            <person name="Ravi A."/>
            <person name="Getino M."/>
            <person name="Pursley I."/>
            <person name="Horton D.L."/>
            <person name="Alikhan N.F."/>
            <person name="Baker D."/>
            <person name="Gharbi K."/>
            <person name="Hall N."/>
            <person name="Watson M."/>
            <person name="Adriaenssens E.M."/>
            <person name="Foster-Nyarko E."/>
            <person name="Jarju S."/>
            <person name="Secka A."/>
            <person name="Antonio M."/>
            <person name="Oren A."/>
            <person name="Chaudhuri R.R."/>
            <person name="La Ragione R."/>
            <person name="Hildebrand F."/>
            <person name="Pallen M.J."/>
        </authorList>
    </citation>
    <scope>NUCLEOTIDE SEQUENCE</scope>
    <source>
        <strain evidence="15">ChiBcec7-5410</strain>
    </source>
</reference>
<evidence type="ECO:0000256" key="9">
    <source>
        <dbReference type="ARBA" id="ARBA00023239"/>
    </source>
</evidence>
<evidence type="ECO:0000313" key="15">
    <source>
        <dbReference type="EMBL" id="HIT94630.1"/>
    </source>
</evidence>
<organism evidence="15 16">
    <name type="scientific">Candidatus Faecivivens stercoripullorum</name>
    <dbReference type="NCBI Taxonomy" id="2840805"/>
    <lineage>
        <taxon>Bacteria</taxon>
        <taxon>Bacillati</taxon>
        <taxon>Bacillota</taxon>
        <taxon>Clostridia</taxon>
        <taxon>Eubacteriales</taxon>
        <taxon>Oscillospiraceae</taxon>
        <taxon>Oscillospiraceae incertae sedis</taxon>
        <taxon>Candidatus Faecivivens</taxon>
    </lineage>
</organism>
<dbReference type="NCBIfam" id="TIGR01855">
    <property type="entry name" value="IMP_synth_hisH"/>
    <property type="match status" value="1"/>
</dbReference>
<protein>
    <recommendedName>
        <fullName evidence="12">Imidazole glycerol phosphate synthase subunit HisH</fullName>
        <ecNumber evidence="12">4.3.2.10</ecNumber>
    </recommendedName>
    <alternativeName>
        <fullName evidence="12">IGP synthase glutaminase subunit</fullName>
        <ecNumber evidence="12">3.5.1.2</ecNumber>
    </alternativeName>
    <alternativeName>
        <fullName evidence="12">IGP synthase subunit HisH</fullName>
    </alternativeName>
    <alternativeName>
        <fullName evidence="12">ImGP synthase subunit HisH</fullName>
        <shortName evidence="12">IGPS subunit HisH</shortName>
    </alternativeName>
</protein>
<dbReference type="GO" id="GO:0004359">
    <property type="term" value="F:glutaminase activity"/>
    <property type="evidence" value="ECO:0007669"/>
    <property type="project" value="UniProtKB-EC"/>
</dbReference>